<evidence type="ECO:0000256" key="9">
    <source>
        <dbReference type="ARBA" id="ARBA00022701"/>
    </source>
</evidence>
<dbReference type="GO" id="GO:0005634">
    <property type="term" value="C:nucleus"/>
    <property type="evidence" value="ECO:0007669"/>
    <property type="project" value="UniProtKB-SubCell"/>
</dbReference>
<gene>
    <name evidence="23" type="ORF">EOD39_11478</name>
</gene>
<dbReference type="EMBL" id="SCEB01214183">
    <property type="protein sequence ID" value="RXM36758.1"/>
    <property type="molecule type" value="Genomic_DNA"/>
</dbReference>
<keyword evidence="8" id="KW-0808">Transferase</keyword>
<feature type="region of interest" description="Disordered" evidence="19">
    <location>
        <begin position="331"/>
        <end position="397"/>
    </location>
</feature>
<evidence type="ECO:0000256" key="17">
    <source>
        <dbReference type="PROSITE-ProRule" id="PRU00024"/>
    </source>
</evidence>
<evidence type="ECO:0000256" key="8">
    <source>
        <dbReference type="ARBA" id="ARBA00022679"/>
    </source>
</evidence>
<evidence type="ECO:0000313" key="23">
    <source>
        <dbReference type="EMBL" id="RXM36758.1"/>
    </source>
</evidence>
<dbReference type="GO" id="GO:0061630">
    <property type="term" value="F:ubiquitin protein ligase activity"/>
    <property type="evidence" value="ECO:0007669"/>
    <property type="project" value="UniProtKB-EC"/>
</dbReference>
<reference evidence="23 24" key="1">
    <citation type="submission" date="2019-01" db="EMBL/GenBank/DDBJ databases">
        <title>Draft Genome and Complete Hox-Cluster Characterization of the Sterlet Sturgeon (Acipenser ruthenus).</title>
        <authorList>
            <person name="Wei Q."/>
        </authorList>
    </citation>
    <scope>NUCLEOTIDE SEQUENCE [LARGE SCALE GENOMIC DNA]</scope>
    <source>
        <strain evidence="23">WHYD16114868_AA</strain>
        <tissue evidence="23">Blood</tissue>
    </source>
</reference>
<feature type="domain" description="COS" evidence="22">
    <location>
        <begin position="271"/>
        <end position="329"/>
    </location>
</feature>
<name>A0A444UNL6_ACIRT</name>
<keyword evidence="13" id="KW-0862">Zinc</keyword>
<dbReference type="InterPro" id="IPR001841">
    <property type="entry name" value="Znf_RING"/>
</dbReference>
<evidence type="ECO:0000313" key="24">
    <source>
        <dbReference type="Proteomes" id="UP000289886"/>
    </source>
</evidence>
<dbReference type="GO" id="GO:0005737">
    <property type="term" value="C:cytoplasm"/>
    <property type="evidence" value="ECO:0007669"/>
    <property type="project" value="UniProtKB-SubCell"/>
</dbReference>
<evidence type="ECO:0000256" key="5">
    <source>
        <dbReference type="ARBA" id="ARBA00012483"/>
    </source>
</evidence>
<dbReference type="FunFam" id="3.30.40.10:FF:000014">
    <property type="entry name" value="probable E3 ubiquitin-protein ligase MID2"/>
    <property type="match status" value="1"/>
</dbReference>
<dbReference type="InterPro" id="IPR027370">
    <property type="entry name" value="Znf-RING_euk"/>
</dbReference>
<dbReference type="PROSITE" id="PS50119">
    <property type="entry name" value="ZF_BBOX"/>
    <property type="match status" value="1"/>
</dbReference>
<comment type="subcellular location">
    <subcellularLocation>
        <location evidence="4">Cytoplasm</location>
    </subcellularLocation>
    <subcellularLocation>
        <location evidence="3">Nucleus</location>
    </subcellularLocation>
</comment>
<feature type="domain" description="B box-type" evidence="21">
    <location>
        <begin position="121"/>
        <end position="163"/>
    </location>
</feature>
<proteinExistence type="predicted"/>
<evidence type="ECO:0000256" key="10">
    <source>
        <dbReference type="ARBA" id="ARBA00022723"/>
    </source>
</evidence>
<dbReference type="InterPro" id="IPR017907">
    <property type="entry name" value="Znf_RING_CS"/>
</dbReference>
<dbReference type="Gene3D" id="3.30.40.10">
    <property type="entry name" value="Zinc/RING finger domain, C3HC4 (zinc finger)"/>
    <property type="match status" value="1"/>
</dbReference>
<organism evidence="23 24">
    <name type="scientific">Acipenser ruthenus</name>
    <name type="common">Sterlet sturgeon</name>
    <dbReference type="NCBI Taxonomy" id="7906"/>
    <lineage>
        <taxon>Eukaryota</taxon>
        <taxon>Metazoa</taxon>
        <taxon>Chordata</taxon>
        <taxon>Craniata</taxon>
        <taxon>Vertebrata</taxon>
        <taxon>Euteleostomi</taxon>
        <taxon>Actinopterygii</taxon>
        <taxon>Chondrostei</taxon>
        <taxon>Acipenseriformes</taxon>
        <taxon>Acipenseridae</taxon>
        <taxon>Acipenser</taxon>
    </lineage>
</organism>
<dbReference type="PANTHER" id="PTHR24099:SF17">
    <property type="entry name" value="TRIPARTITE MOTIF CONTAINING 55"/>
    <property type="match status" value="1"/>
</dbReference>
<evidence type="ECO:0000256" key="2">
    <source>
        <dbReference type="ARBA" id="ARBA00003888"/>
    </source>
</evidence>
<dbReference type="PANTHER" id="PTHR24099">
    <property type="entry name" value="E3 UBIQUITIN-PROTEIN LIGASE TRIM36-RELATED"/>
    <property type="match status" value="1"/>
</dbReference>
<sequence length="608" mass="67377">MSTSLEYLYSKEQQTMDNLEKQLICPICLEMFSKPVVILPCQHNLCRKCANDIFQASNPYLPTRGGNTVAAGGRFRCPSCRHEVVLDRHGVYGLQRNLLVENIIDLYKQESTSKSGPERKRDQPMCEEHEDEKINIYCVTCETPTCSLCKVFGAHKDCEVAPLDKVFQRQKSELSDGIAMLVGNNDRIQGIISQLEESCRTIEENCRRQKSQVCEKFDFLYATLEERKGEMTQKITSEQEEKLQYVRTLKNKYGDHLEAVSKIVESGIQSMDEPEMALFLQNAKPLVQKITEASDISNLEKVERGYENMDHFKVNFEREGRGLRSIDFIREEEEEEAEEGEEEEREGDEEVHTEPESDVEEGATETPVKQPEQTAVKSEPAAEAACPPTGETPPQLANMPVQGAVEQSGSLGTAETGVLSTEANANPLLYPSWYKPQTGLANSPTLAQSSDGIGQLGASVSPGGDTQKAAAVKESPAVDSKESRSSAASSQNALPPRHVASQAYVLLKLLSSLHVLPQSLPCCGFLGRIRYDSSVSHSRCTALASAVQQKEKLLAEKKLLGSFRSCLLRVSFSAESNSRMVTAFLFMVKLLMMHQCLQHAPDSSVCVT</sequence>
<comment type="catalytic activity">
    <reaction evidence="1">
        <text>S-ubiquitinyl-[E2 ubiquitin-conjugating enzyme]-L-cysteine + [acceptor protein]-L-lysine = [E2 ubiquitin-conjugating enzyme]-L-cysteine + N(6)-ubiquitinyl-[acceptor protein]-L-lysine.</text>
        <dbReference type="EC" id="2.3.2.27"/>
    </reaction>
</comment>
<keyword evidence="11 17" id="KW-0863">Zinc-finger</keyword>
<feature type="region of interest" description="Disordered" evidence="19">
    <location>
        <begin position="445"/>
        <end position="494"/>
    </location>
</feature>
<evidence type="ECO:0000256" key="18">
    <source>
        <dbReference type="SAM" id="Coils"/>
    </source>
</evidence>
<evidence type="ECO:0000256" key="13">
    <source>
        <dbReference type="ARBA" id="ARBA00022833"/>
    </source>
</evidence>
<evidence type="ECO:0000256" key="15">
    <source>
        <dbReference type="ARBA" id="ARBA00023179"/>
    </source>
</evidence>
<feature type="compositionally biased region" description="Acidic residues" evidence="19">
    <location>
        <begin position="331"/>
        <end position="349"/>
    </location>
</feature>
<dbReference type="Pfam" id="PF00643">
    <property type="entry name" value="zf-B_box"/>
    <property type="match status" value="1"/>
</dbReference>
<dbReference type="InterPro" id="IPR050617">
    <property type="entry name" value="E3_ligase_FN3/SPRY"/>
</dbReference>
<dbReference type="GO" id="GO:0005874">
    <property type="term" value="C:microtubule"/>
    <property type="evidence" value="ECO:0007669"/>
    <property type="project" value="UniProtKB-KW"/>
</dbReference>
<dbReference type="PROSITE" id="PS00518">
    <property type="entry name" value="ZF_RING_1"/>
    <property type="match status" value="1"/>
</dbReference>
<feature type="coiled-coil region" evidence="18">
    <location>
        <begin position="185"/>
        <end position="241"/>
    </location>
</feature>
<dbReference type="InterPro" id="IPR013083">
    <property type="entry name" value="Znf_RING/FYVE/PHD"/>
</dbReference>
<evidence type="ECO:0000256" key="14">
    <source>
        <dbReference type="ARBA" id="ARBA00023054"/>
    </source>
</evidence>
<keyword evidence="15" id="KW-0514">Muscle protein</keyword>
<dbReference type="AlphaFoldDB" id="A0A444UNL6"/>
<keyword evidence="24" id="KW-1185">Reference proteome</keyword>
<evidence type="ECO:0000259" key="20">
    <source>
        <dbReference type="PROSITE" id="PS50089"/>
    </source>
</evidence>
<dbReference type="PROSITE" id="PS50089">
    <property type="entry name" value="ZF_RING_2"/>
    <property type="match status" value="1"/>
</dbReference>
<dbReference type="SMART" id="SM00184">
    <property type="entry name" value="RING"/>
    <property type="match status" value="1"/>
</dbReference>
<dbReference type="Gene3D" id="1.20.5.170">
    <property type="match status" value="1"/>
</dbReference>
<evidence type="ECO:0000256" key="11">
    <source>
        <dbReference type="ARBA" id="ARBA00022771"/>
    </source>
</evidence>
<dbReference type="SUPFAM" id="SSF57845">
    <property type="entry name" value="B-box zinc-binding domain"/>
    <property type="match status" value="1"/>
</dbReference>
<dbReference type="Gene3D" id="3.30.160.60">
    <property type="entry name" value="Classic Zinc Finger"/>
    <property type="match status" value="1"/>
</dbReference>
<dbReference type="Proteomes" id="UP000289886">
    <property type="component" value="Unassembled WGS sequence"/>
</dbReference>
<protein>
    <recommendedName>
        <fullName evidence="6">Tripartite motif-containing protein 54</fullName>
        <ecNumber evidence="5">2.3.2.27</ecNumber>
    </recommendedName>
</protein>
<dbReference type="InterPro" id="IPR033492">
    <property type="entry name" value="Trim54_Bbox2_Zfn"/>
</dbReference>
<keyword evidence="16" id="KW-0539">Nucleus</keyword>
<dbReference type="SUPFAM" id="SSF57850">
    <property type="entry name" value="RING/U-box"/>
    <property type="match status" value="1"/>
</dbReference>
<dbReference type="Pfam" id="PF13445">
    <property type="entry name" value="zf-RING_UBOX"/>
    <property type="match status" value="1"/>
</dbReference>
<evidence type="ECO:0000259" key="21">
    <source>
        <dbReference type="PROSITE" id="PS50119"/>
    </source>
</evidence>
<comment type="caution">
    <text evidence="23">The sequence shown here is derived from an EMBL/GenBank/DDBJ whole genome shotgun (WGS) entry which is preliminary data.</text>
</comment>
<evidence type="ECO:0000256" key="6">
    <source>
        <dbReference type="ARBA" id="ARBA00014725"/>
    </source>
</evidence>
<dbReference type="PROSITE" id="PS51262">
    <property type="entry name" value="COS"/>
    <property type="match status" value="1"/>
</dbReference>
<dbReference type="InterPro" id="IPR017903">
    <property type="entry name" value="COS_domain"/>
</dbReference>
<accession>A0A444UNL6</accession>
<evidence type="ECO:0000256" key="3">
    <source>
        <dbReference type="ARBA" id="ARBA00004123"/>
    </source>
</evidence>
<keyword evidence="9" id="KW-0493">Microtubule</keyword>
<dbReference type="CDD" id="cd19833">
    <property type="entry name" value="Bbox2_MuRF3_C-II"/>
    <property type="match status" value="1"/>
</dbReference>
<evidence type="ECO:0000259" key="22">
    <source>
        <dbReference type="PROSITE" id="PS51262"/>
    </source>
</evidence>
<dbReference type="GO" id="GO:0030154">
    <property type="term" value="P:cell differentiation"/>
    <property type="evidence" value="ECO:0007669"/>
    <property type="project" value="UniProtKB-KW"/>
</dbReference>
<dbReference type="GO" id="GO:0008270">
    <property type="term" value="F:zinc ion binding"/>
    <property type="evidence" value="ECO:0007669"/>
    <property type="project" value="UniProtKB-KW"/>
</dbReference>
<comment type="function">
    <text evidence="2">May bind and stabilize microtubules during myotubes formation.</text>
</comment>
<evidence type="ECO:0000256" key="16">
    <source>
        <dbReference type="ARBA" id="ARBA00023242"/>
    </source>
</evidence>
<keyword evidence="7" id="KW-0963">Cytoplasm</keyword>
<dbReference type="CDD" id="cd16760">
    <property type="entry name" value="RING-HC_MuRF2"/>
    <property type="match status" value="1"/>
</dbReference>
<evidence type="ECO:0000256" key="4">
    <source>
        <dbReference type="ARBA" id="ARBA00004496"/>
    </source>
</evidence>
<dbReference type="InterPro" id="IPR000315">
    <property type="entry name" value="Znf_B-box"/>
</dbReference>
<keyword evidence="12" id="KW-0221">Differentiation</keyword>
<dbReference type="SMART" id="SM00336">
    <property type="entry name" value="BBOX"/>
    <property type="match status" value="1"/>
</dbReference>
<feature type="domain" description="RING-type" evidence="20">
    <location>
        <begin position="25"/>
        <end position="81"/>
    </location>
</feature>
<dbReference type="GO" id="GO:0070507">
    <property type="term" value="P:regulation of microtubule cytoskeleton organization"/>
    <property type="evidence" value="ECO:0007669"/>
    <property type="project" value="TreeGrafter"/>
</dbReference>
<evidence type="ECO:0000256" key="7">
    <source>
        <dbReference type="ARBA" id="ARBA00022490"/>
    </source>
</evidence>
<evidence type="ECO:0000256" key="1">
    <source>
        <dbReference type="ARBA" id="ARBA00000900"/>
    </source>
</evidence>
<keyword evidence="10" id="KW-0479">Metal-binding</keyword>
<dbReference type="EC" id="2.3.2.27" evidence="5"/>
<evidence type="ECO:0000256" key="12">
    <source>
        <dbReference type="ARBA" id="ARBA00022782"/>
    </source>
</evidence>
<keyword evidence="14 18" id="KW-0175">Coiled coil</keyword>
<evidence type="ECO:0000256" key="19">
    <source>
        <dbReference type="SAM" id="MobiDB-lite"/>
    </source>
</evidence>